<sequence>MDLRSQMVSHARNSNCIELWSSLSSSSTILLRLSEKADSTHTNFITKIPLSFPLDPNLTNNFRDPTSLKLTCRFSYSVLPFPHPTAPATTIKMTEESVMRTIVHRDQVEAMRELFAMVRDAGRDDDDTQDGEVKLLRVLAEIMEIWQQRACGGDPVDCSLAFGNGGTVSLRDVLAIVPEKYQEYIVLEGYRQRGGSWLDEGVMIVLLQMFTQNEKSKIYFARGLAADSSRNLDDLTKDTHSSRLKYLIDNMSAGQLDWNLNDSYTIPATTEKIVFFWNYHENHWAVMKIDISGDTWYYTLYDSLPSKPEDDLEDDYTLKSVQDHALDLQPLICAASGIALPQRSELSIGASTKQKNSYDCGVFALVNAAALLTGDTIPKSVKPFSRRLAFLEAILKALKRGDGVNTAAITPGGRRYWEIFKSTATLGEKNYWEIFRAFLQGGSRFDRILVRLLDKLLDRGLEPVPDTVTKLKERFLNCMDKPLASEILDEDWLREVRLLPYMIGEKAQTIQETSIVGENQPGEGGEGGEVGVAEDVKGVRDGEGVDDGEVAEVRELNTFIESEDDTEVYGVNGLYGDVGLFEQTYCVEYL</sequence>
<gene>
    <name evidence="5" type="ORF">PAC_08998</name>
</gene>
<evidence type="ECO:0000313" key="6">
    <source>
        <dbReference type="Proteomes" id="UP000184330"/>
    </source>
</evidence>
<accession>A0A1L7X245</accession>
<proteinExistence type="inferred from homology"/>
<evidence type="ECO:0000256" key="3">
    <source>
        <dbReference type="ARBA" id="ARBA00022801"/>
    </source>
</evidence>
<dbReference type="AlphaFoldDB" id="A0A1L7X245"/>
<feature type="domain" description="Ubiquitin-like protease family profile" evidence="4">
    <location>
        <begin position="166"/>
        <end position="371"/>
    </location>
</feature>
<keyword evidence="3" id="KW-0378">Hydrolase</keyword>
<dbReference type="InterPro" id="IPR003653">
    <property type="entry name" value="Peptidase_C48_C"/>
</dbReference>
<dbReference type="InterPro" id="IPR038765">
    <property type="entry name" value="Papain-like_cys_pep_sf"/>
</dbReference>
<dbReference type="OrthoDB" id="3909097at2759"/>
<evidence type="ECO:0000256" key="2">
    <source>
        <dbReference type="ARBA" id="ARBA00022670"/>
    </source>
</evidence>
<comment type="similarity">
    <text evidence="1">Belongs to the peptidase C48 family.</text>
</comment>
<dbReference type="Pfam" id="PF02902">
    <property type="entry name" value="Peptidase_C48"/>
    <property type="match status" value="1"/>
</dbReference>
<evidence type="ECO:0000256" key="1">
    <source>
        <dbReference type="ARBA" id="ARBA00005234"/>
    </source>
</evidence>
<dbReference type="GO" id="GO:0019783">
    <property type="term" value="F:ubiquitin-like protein peptidase activity"/>
    <property type="evidence" value="ECO:0007669"/>
    <property type="project" value="UniProtKB-ARBA"/>
</dbReference>
<evidence type="ECO:0000259" key="4">
    <source>
        <dbReference type="PROSITE" id="PS50600"/>
    </source>
</evidence>
<dbReference type="Gene3D" id="3.40.395.10">
    <property type="entry name" value="Adenoviral Proteinase, Chain A"/>
    <property type="match status" value="1"/>
</dbReference>
<dbReference type="SUPFAM" id="SSF54001">
    <property type="entry name" value="Cysteine proteinases"/>
    <property type="match status" value="1"/>
</dbReference>
<name>A0A1L7X245_9HELO</name>
<organism evidence="5 6">
    <name type="scientific">Phialocephala subalpina</name>
    <dbReference type="NCBI Taxonomy" id="576137"/>
    <lineage>
        <taxon>Eukaryota</taxon>
        <taxon>Fungi</taxon>
        <taxon>Dikarya</taxon>
        <taxon>Ascomycota</taxon>
        <taxon>Pezizomycotina</taxon>
        <taxon>Leotiomycetes</taxon>
        <taxon>Helotiales</taxon>
        <taxon>Mollisiaceae</taxon>
        <taxon>Phialocephala</taxon>
        <taxon>Phialocephala fortinii species complex</taxon>
    </lineage>
</organism>
<keyword evidence="2" id="KW-0645">Protease</keyword>
<evidence type="ECO:0000313" key="5">
    <source>
        <dbReference type="EMBL" id="CZR59106.1"/>
    </source>
</evidence>
<protein>
    <recommendedName>
        <fullName evidence="4">Ubiquitin-like protease family profile domain-containing protein</fullName>
    </recommendedName>
</protein>
<dbReference type="EMBL" id="FJOG01000013">
    <property type="protein sequence ID" value="CZR59106.1"/>
    <property type="molecule type" value="Genomic_DNA"/>
</dbReference>
<dbReference type="GO" id="GO:0008234">
    <property type="term" value="F:cysteine-type peptidase activity"/>
    <property type="evidence" value="ECO:0007669"/>
    <property type="project" value="InterPro"/>
</dbReference>
<dbReference type="PROSITE" id="PS50600">
    <property type="entry name" value="ULP_PROTEASE"/>
    <property type="match status" value="1"/>
</dbReference>
<keyword evidence="6" id="KW-1185">Reference proteome</keyword>
<reference evidence="5 6" key="1">
    <citation type="submission" date="2016-03" db="EMBL/GenBank/DDBJ databases">
        <authorList>
            <person name="Ploux O."/>
        </authorList>
    </citation>
    <scope>NUCLEOTIDE SEQUENCE [LARGE SCALE GENOMIC DNA]</scope>
    <source>
        <strain evidence="5 6">UAMH 11012</strain>
    </source>
</reference>
<dbReference type="GO" id="GO:0006508">
    <property type="term" value="P:proteolysis"/>
    <property type="evidence" value="ECO:0007669"/>
    <property type="project" value="UniProtKB-KW"/>
</dbReference>
<dbReference type="Proteomes" id="UP000184330">
    <property type="component" value="Unassembled WGS sequence"/>
</dbReference>